<feature type="domain" description="ChsH2 C-terminal OB-fold" evidence="1">
    <location>
        <begin position="59"/>
        <end position="120"/>
    </location>
</feature>
<dbReference type="InterPro" id="IPR022002">
    <property type="entry name" value="ChsH2_Znr"/>
</dbReference>
<dbReference type="EMBL" id="QVFU01000013">
    <property type="protein sequence ID" value="RFS45817.1"/>
    <property type="molecule type" value="Genomic_DNA"/>
</dbReference>
<dbReference type="Pfam" id="PF01796">
    <property type="entry name" value="OB_ChsH2_C"/>
    <property type="match status" value="1"/>
</dbReference>
<dbReference type="Pfam" id="PF12172">
    <property type="entry name" value="zf-ChsH2"/>
    <property type="match status" value="1"/>
</dbReference>
<name>A0A372FYD9_9ACTN</name>
<evidence type="ECO:0000259" key="2">
    <source>
        <dbReference type="Pfam" id="PF12172"/>
    </source>
</evidence>
<reference evidence="3 4" key="1">
    <citation type="submission" date="2018-08" db="EMBL/GenBank/DDBJ databases">
        <title>Verrucosispora craniellae sp. nov., isolated from a marine sponge in the South China Sea.</title>
        <authorList>
            <person name="Li L."/>
            <person name="Lin H.W."/>
        </authorList>
    </citation>
    <scope>NUCLEOTIDE SEQUENCE [LARGE SCALE GENOMIC DNA]</scope>
    <source>
        <strain evidence="3 4">LHW63014</strain>
    </source>
</reference>
<accession>A0A372FYD9</accession>
<dbReference type="PANTHER" id="PTHR34075:SF5">
    <property type="entry name" value="BLR3430 PROTEIN"/>
    <property type="match status" value="1"/>
</dbReference>
<sequence>MMDPVPEVPPADDLTDGWWQATRDHRLVVQACTGCGHRQLPPRAVCTRCGATTGLGFTEVGGDGRVDTYTHVHRPPRRDLAAPYTIARVRLAEGPLLLARLVTDDPDGWRIGDRVRVDWVDLPDGRALPIFRRAPR</sequence>
<evidence type="ECO:0000259" key="1">
    <source>
        <dbReference type="Pfam" id="PF01796"/>
    </source>
</evidence>
<gene>
    <name evidence="3" type="ORF">D0Q02_14500</name>
</gene>
<dbReference type="OrthoDB" id="7470921at2"/>
<dbReference type="AlphaFoldDB" id="A0A372FYD9"/>
<evidence type="ECO:0000313" key="3">
    <source>
        <dbReference type="EMBL" id="RFS45817.1"/>
    </source>
</evidence>
<evidence type="ECO:0000313" key="4">
    <source>
        <dbReference type="Proteomes" id="UP000262621"/>
    </source>
</evidence>
<protein>
    <submittedName>
        <fullName evidence="3">Zn-ribbon domain-containing OB-fold protein</fullName>
    </submittedName>
</protein>
<dbReference type="InterPro" id="IPR012340">
    <property type="entry name" value="NA-bd_OB-fold"/>
</dbReference>
<dbReference type="Gene3D" id="6.10.30.10">
    <property type="match status" value="1"/>
</dbReference>
<dbReference type="InterPro" id="IPR002878">
    <property type="entry name" value="ChsH2_C"/>
</dbReference>
<dbReference type="Proteomes" id="UP000262621">
    <property type="component" value="Unassembled WGS sequence"/>
</dbReference>
<proteinExistence type="predicted"/>
<dbReference type="InterPro" id="IPR052513">
    <property type="entry name" value="Thioester_dehydratase-like"/>
</dbReference>
<comment type="caution">
    <text evidence="3">The sequence shown here is derived from an EMBL/GenBank/DDBJ whole genome shotgun (WGS) entry which is preliminary data.</text>
</comment>
<organism evidence="3 4">
    <name type="scientific">Micromonospora craniellae</name>
    <dbReference type="NCBI Taxonomy" id="2294034"/>
    <lineage>
        <taxon>Bacteria</taxon>
        <taxon>Bacillati</taxon>
        <taxon>Actinomycetota</taxon>
        <taxon>Actinomycetes</taxon>
        <taxon>Micromonosporales</taxon>
        <taxon>Micromonosporaceae</taxon>
        <taxon>Micromonospora</taxon>
    </lineage>
</organism>
<dbReference type="PANTHER" id="PTHR34075">
    <property type="entry name" value="BLR3430 PROTEIN"/>
    <property type="match status" value="1"/>
</dbReference>
<keyword evidence="4" id="KW-1185">Reference proteome</keyword>
<feature type="domain" description="ChsH2 rubredoxin-like zinc ribbon" evidence="2">
    <location>
        <begin position="19"/>
        <end position="52"/>
    </location>
</feature>
<dbReference type="SUPFAM" id="SSF50249">
    <property type="entry name" value="Nucleic acid-binding proteins"/>
    <property type="match status" value="1"/>
</dbReference>